<dbReference type="RefSeq" id="WP_015539950.1">
    <property type="nucleotide sequence ID" value="NC_021021.1"/>
</dbReference>
<dbReference type="Proteomes" id="UP000008805">
    <property type="component" value="Chromosome"/>
</dbReference>
<feature type="compositionally biased region" description="Low complexity" evidence="9">
    <location>
        <begin position="309"/>
        <end position="343"/>
    </location>
</feature>
<keyword evidence="3" id="KW-0813">Transport</keyword>
<dbReference type="InterPro" id="IPR050095">
    <property type="entry name" value="ECF_ABC_transporter_ATP-bd"/>
</dbReference>
<dbReference type="PROSITE" id="PS50893">
    <property type="entry name" value="ABC_TRANSPORTER_2"/>
    <property type="match status" value="1"/>
</dbReference>
<keyword evidence="8" id="KW-0472">Membrane</keyword>
<evidence type="ECO:0000256" key="6">
    <source>
        <dbReference type="ARBA" id="ARBA00022840"/>
    </source>
</evidence>
<dbReference type="InterPro" id="IPR003439">
    <property type="entry name" value="ABC_transporter-like_ATP-bd"/>
</dbReference>
<proteinExistence type="inferred from homology"/>
<dbReference type="InterPro" id="IPR003593">
    <property type="entry name" value="AAA+_ATPase"/>
</dbReference>
<dbReference type="FunFam" id="3.40.50.300:FF:000224">
    <property type="entry name" value="Energy-coupling factor transporter ATP-binding protein EcfA"/>
    <property type="match status" value="1"/>
</dbReference>
<evidence type="ECO:0000256" key="1">
    <source>
        <dbReference type="ARBA" id="ARBA00004236"/>
    </source>
</evidence>
<reference evidence="11 12" key="1">
    <citation type="submission" date="2010-03" db="EMBL/GenBank/DDBJ databases">
        <title>The genome sequence of Gordonibacter pamelaeae 7-10-1-bT.</title>
        <authorList>
            <consortium name="metaHIT consortium -- http://www.metahit.eu/"/>
            <person name="Pajon A."/>
            <person name="Turner K."/>
            <person name="Parkhill J."/>
            <person name="Timmis K."/>
            <person name="Oxley A."/>
            <person name="Wurdemann D."/>
        </authorList>
    </citation>
    <scope>NUCLEOTIDE SEQUENCE [LARGE SCALE GENOMIC DNA]</scope>
    <source>
        <strain evidence="12">7-10-1-b</strain>
    </source>
</reference>
<dbReference type="Gene3D" id="3.40.50.300">
    <property type="entry name" value="P-loop containing nucleotide triphosphate hydrolases"/>
    <property type="match status" value="1"/>
</dbReference>
<evidence type="ECO:0000256" key="7">
    <source>
        <dbReference type="ARBA" id="ARBA00022967"/>
    </source>
</evidence>
<comment type="similarity">
    <text evidence="2">Belongs to the ABC transporter superfamily.</text>
</comment>
<evidence type="ECO:0000259" key="10">
    <source>
        <dbReference type="PROSITE" id="PS50893"/>
    </source>
</evidence>
<keyword evidence="5" id="KW-0547">Nucleotide-binding</keyword>
<dbReference type="EMBL" id="FP929047">
    <property type="protein sequence ID" value="CBL04606.1"/>
    <property type="molecule type" value="Genomic_DNA"/>
</dbReference>
<keyword evidence="6" id="KW-0067">ATP-binding</keyword>
<comment type="subcellular location">
    <subcellularLocation>
        <location evidence="1">Cell membrane</location>
    </subcellularLocation>
</comment>
<dbReference type="InterPro" id="IPR030947">
    <property type="entry name" value="EcfA_1"/>
</dbReference>
<feature type="region of interest" description="Disordered" evidence="9">
    <location>
        <begin position="276"/>
        <end position="365"/>
    </location>
</feature>
<feature type="compositionally biased region" description="Low complexity" evidence="9">
    <location>
        <begin position="351"/>
        <end position="365"/>
    </location>
</feature>
<dbReference type="PROSITE" id="PS00211">
    <property type="entry name" value="ABC_TRANSPORTER_1"/>
    <property type="match status" value="1"/>
</dbReference>
<dbReference type="GO" id="GO:0005524">
    <property type="term" value="F:ATP binding"/>
    <property type="evidence" value="ECO:0007669"/>
    <property type="project" value="UniProtKB-KW"/>
</dbReference>
<dbReference type="GO" id="GO:0043190">
    <property type="term" value="C:ATP-binding cassette (ABC) transporter complex"/>
    <property type="evidence" value="ECO:0007669"/>
    <property type="project" value="TreeGrafter"/>
</dbReference>
<accession>D6EA59</accession>
<dbReference type="PANTHER" id="PTHR43553">
    <property type="entry name" value="HEAVY METAL TRANSPORTER"/>
    <property type="match status" value="1"/>
</dbReference>
<name>D6EA59_9ACTN</name>
<evidence type="ECO:0000256" key="4">
    <source>
        <dbReference type="ARBA" id="ARBA00022475"/>
    </source>
</evidence>
<dbReference type="PANTHER" id="PTHR43553:SF24">
    <property type="entry name" value="ENERGY-COUPLING FACTOR TRANSPORTER ATP-BINDING PROTEIN ECFA1"/>
    <property type="match status" value="1"/>
</dbReference>
<dbReference type="PATRIC" id="fig|657308.3.peg.1940"/>
<evidence type="ECO:0000256" key="9">
    <source>
        <dbReference type="SAM" id="MobiDB-lite"/>
    </source>
</evidence>
<organism evidence="11 12">
    <name type="scientific">Gordonibacter pamelaeae 7-10-1-b</name>
    <dbReference type="NCBI Taxonomy" id="657308"/>
    <lineage>
        <taxon>Bacteria</taxon>
        <taxon>Bacillati</taxon>
        <taxon>Actinomycetota</taxon>
        <taxon>Coriobacteriia</taxon>
        <taxon>Eggerthellales</taxon>
        <taxon>Eggerthellaceae</taxon>
        <taxon>Gordonibacter</taxon>
    </lineage>
</organism>
<evidence type="ECO:0000256" key="8">
    <source>
        <dbReference type="ARBA" id="ARBA00023136"/>
    </source>
</evidence>
<dbReference type="KEGG" id="gpa:GPA_24480"/>
<evidence type="ECO:0000256" key="2">
    <source>
        <dbReference type="ARBA" id="ARBA00005417"/>
    </source>
</evidence>
<evidence type="ECO:0000313" key="12">
    <source>
        <dbReference type="Proteomes" id="UP000008805"/>
    </source>
</evidence>
<dbReference type="InterPro" id="IPR027417">
    <property type="entry name" value="P-loop_NTPase"/>
</dbReference>
<protein>
    <submittedName>
        <fullName evidence="11">ABC-type cobalt transport system, ATPase component</fullName>
    </submittedName>
</protein>
<dbReference type="SUPFAM" id="SSF52540">
    <property type="entry name" value="P-loop containing nucleoside triphosphate hydrolases"/>
    <property type="match status" value="1"/>
</dbReference>
<dbReference type="GO" id="GO:0016887">
    <property type="term" value="F:ATP hydrolysis activity"/>
    <property type="evidence" value="ECO:0007669"/>
    <property type="project" value="InterPro"/>
</dbReference>
<evidence type="ECO:0000256" key="5">
    <source>
        <dbReference type="ARBA" id="ARBA00022741"/>
    </source>
</evidence>
<gene>
    <name evidence="11" type="ORF">GPA_24480</name>
</gene>
<dbReference type="AlphaFoldDB" id="D6EA59"/>
<feature type="compositionally biased region" description="Low complexity" evidence="9">
    <location>
        <begin position="276"/>
        <end position="293"/>
    </location>
</feature>
<keyword evidence="4" id="KW-1003">Cell membrane</keyword>
<dbReference type="GO" id="GO:0042626">
    <property type="term" value="F:ATPase-coupled transmembrane transporter activity"/>
    <property type="evidence" value="ECO:0007669"/>
    <property type="project" value="TreeGrafter"/>
</dbReference>
<dbReference type="SMART" id="SM00382">
    <property type="entry name" value="AAA"/>
    <property type="match status" value="1"/>
</dbReference>
<keyword evidence="7" id="KW-1278">Translocase</keyword>
<keyword evidence="12" id="KW-1185">Reference proteome</keyword>
<sequence>MIHCTDIEFTYDGERLALAGVDLHVAPGEFVCILGGNGSGKSTLAKHLNALLLPDRGTVTVDGYDTAEPRDVYRIRSTAGMVFQNPDDQLVASLVEDDVAFGPENLGVETPELARRVRDALKQVGLVGFEKHETNALSGGQKQRVAIAGVLGMEPKILILDEASAMLDPRGRKGLMRVCRELNGRGMTVVMITHFMEEAAAADRVVVLDRGKVACNGAPRDVLVRTDVLAGLNLEVPFACDLSLKLREADVDVPVCVEEAPLVDAIAAVLGEGRQAEGPAGASAEPEGAAAHPQAARKTAGKDARHAPAKAAQARTRTPPSRSRTSPSPTTPPRASASAPASERAPRGRTRTGATTPTPCGRCAT</sequence>
<evidence type="ECO:0000256" key="3">
    <source>
        <dbReference type="ARBA" id="ARBA00022448"/>
    </source>
</evidence>
<dbReference type="HOGENOM" id="CLU_000604_1_22_11"/>
<dbReference type="Pfam" id="PF00005">
    <property type="entry name" value="ABC_tran"/>
    <property type="match status" value="1"/>
</dbReference>
<dbReference type="NCBIfam" id="TIGR04520">
    <property type="entry name" value="ECF_ATPase_1"/>
    <property type="match status" value="1"/>
</dbReference>
<feature type="domain" description="ABC transporter" evidence="10">
    <location>
        <begin position="2"/>
        <end position="235"/>
    </location>
</feature>
<evidence type="ECO:0000313" key="11">
    <source>
        <dbReference type="EMBL" id="CBL04606.1"/>
    </source>
</evidence>
<dbReference type="InterPro" id="IPR017871">
    <property type="entry name" value="ABC_transporter-like_CS"/>
</dbReference>
<dbReference type="CDD" id="cd03225">
    <property type="entry name" value="ABC_cobalt_CbiO_domain1"/>
    <property type="match status" value="1"/>
</dbReference>
<reference evidence="11 12" key="2">
    <citation type="submission" date="2010-03" db="EMBL/GenBank/DDBJ databases">
        <authorList>
            <person name="Pajon A."/>
        </authorList>
    </citation>
    <scope>NUCLEOTIDE SEQUENCE [LARGE SCALE GENOMIC DNA]</scope>
    <source>
        <strain evidence="12">7-10-1-b</strain>
    </source>
</reference>
<dbReference type="InterPro" id="IPR015856">
    <property type="entry name" value="ABC_transpr_CbiO/EcfA_su"/>
</dbReference>